<evidence type="ECO:0000313" key="3">
    <source>
        <dbReference type="EMBL" id="KAB2637248.1"/>
    </source>
</evidence>
<dbReference type="GO" id="GO:0006334">
    <property type="term" value="P:nucleosome assembly"/>
    <property type="evidence" value="ECO:0007669"/>
    <property type="project" value="InterPro"/>
</dbReference>
<dbReference type="EMBL" id="SMOL01000004">
    <property type="protein sequence ID" value="KAB2637248.1"/>
    <property type="molecule type" value="Genomic_DNA"/>
</dbReference>
<dbReference type="AlphaFoldDB" id="A0A5N5IBR4"/>
<accession>A0A5N5IBR4</accession>
<dbReference type="Pfam" id="PF00538">
    <property type="entry name" value="Linker_histone"/>
    <property type="match status" value="1"/>
</dbReference>
<name>A0A5N5IBR4_9ROSA</name>
<dbReference type="Gene3D" id="1.10.10.10">
    <property type="entry name" value="Winged helix-like DNA-binding domain superfamily/Winged helix DNA-binding domain"/>
    <property type="match status" value="1"/>
</dbReference>
<sequence>MNALATEELKKEEKPIKQTKPRTSKERKPQQPKPKTKTAAHPPYFQMIKEALLALNEKSGSSSYAIYQTYTQIPPPTSLFRLIRRRPHTSSDLSPSLNLSAVKTLISFPPPLSSPSNPPLVPTVILLLGIDGCIEKREL</sequence>
<feature type="compositionally biased region" description="Basic and acidic residues" evidence="1">
    <location>
        <begin position="7"/>
        <end position="16"/>
    </location>
</feature>
<dbReference type="InterPro" id="IPR036390">
    <property type="entry name" value="WH_DNA-bd_sf"/>
</dbReference>
<evidence type="ECO:0000256" key="1">
    <source>
        <dbReference type="SAM" id="MobiDB-lite"/>
    </source>
</evidence>
<reference evidence="3 4" key="3">
    <citation type="submission" date="2019-11" db="EMBL/GenBank/DDBJ databases">
        <title>A de novo genome assembly of a pear dwarfing rootstock.</title>
        <authorList>
            <person name="Wang F."/>
            <person name="Wang J."/>
            <person name="Li S."/>
            <person name="Zhang Y."/>
            <person name="Fang M."/>
            <person name="Ma L."/>
            <person name="Zhao Y."/>
            <person name="Jiang S."/>
        </authorList>
    </citation>
    <scope>NUCLEOTIDE SEQUENCE [LARGE SCALE GENOMIC DNA]</scope>
    <source>
        <strain evidence="3">S2</strain>
        <tissue evidence="3">Leaf</tissue>
    </source>
</reference>
<reference evidence="4" key="2">
    <citation type="submission" date="2019-10" db="EMBL/GenBank/DDBJ databases">
        <title>A de novo genome assembly of a pear dwarfing rootstock.</title>
        <authorList>
            <person name="Wang F."/>
            <person name="Wang J."/>
            <person name="Li S."/>
            <person name="Zhang Y."/>
            <person name="Fang M."/>
            <person name="Ma L."/>
            <person name="Zhao Y."/>
            <person name="Jiang S."/>
        </authorList>
    </citation>
    <scope>NUCLEOTIDE SEQUENCE [LARGE SCALE GENOMIC DNA]</scope>
</reference>
<dbReference type="SUPFAM" id="SSF46785">
    <property type="entry name" value="Winged helix' DNA-binding domain"/>
    <property type="match status" value="1"/>
</dbReference>
<reference evidence="3 4" key="1">
    <citation type="submission" date="2019-09" db="EMBL/GenBank/DDBJ databases">
        <authorList>
            <person name="Ou C."/>
        </authorList>
    </citation>
    <scope>NUCLEOTIDE SEQUENCE [LARGE SCALE GENOMIC DNA]</scope>
    <source>
        <strain evidence="3">S2</strain>
        <tissue evidence="3">Leaf</tissue>
    </source>
</reference>
<dbReference type="SMART" id="SM00526">
    <property type="entry name" value="H15"/>
    <property type="match status" value="1"/>
</dbReference>
<evidence type="ECO:0000313" key="4">
    <source>
        <dbReference type="Proteomes" id="UP000327157"/>
    </source>
</evidence>
<dbReference type="GO" id="GO:0000786">
    <property type="term" value="C:nucleosome"/>
    <property type="evidence" value="ECO:0007669"/>
    <property type="project" value="InterPro"/>
</dbReference>
<organism evidence="3 4">
    <name type="scientific">Pyrus ussuriensis x Pyrus communis</name>
    <dbReference type="NCBI Taxonomy" id="2448454"/>
    <lineage>
        <taxon>Eukaryota</taxon>
        <taxon>Viridiplantae</taxon>
        <taxon>Streptophyta</taxon>
        <taxon>Embryophyta</taxon>
        <taxon>Tracheophyta</taxon>
        <taxon>Spermatophyta</taxon>
        <taxon>Magnoliopsida</taxon>
        <taxon>eudicotyledons</taxon>
        <taxon>Gunneridae</taxon>
        <taxon>Pentapetalae</taxon>
        <taxon>rosids</taxon>
        <taxon>fabids</taxon>
        <taxon>Rosales</taxon>
        <taxon>Rosaceae</taxon>
        <taxon>Amygdaloideae</taxon>
        <taxon>Maleae</taxon>
        <taxon>Pyrus</taxon>
    </lineage>
</organism>
<dbReference type="Proteomes" id="UP000327157">
    <property type="component" value="Chromosome 5"/>
</dbReference>
<dbReference type="PROSITE" id="PS51504">
    <property type="entry name" value="H15"/>
    <property type="match status" value="1"/>
</dbReference>
<comment type="caution">
    <text evidence="3">The sequence shown here is derived from an EMBL/GenBank/DDBJ whole genome shotgun (WGS) entry which is preliminary data.</text>
</comment>
<keyword evidence="4" id="KW-1185">Reference proteome</keyword>
<gene>
    <name evidence="3" type="ORF">D8674_027782</name>
</gene>
<feature type="domain" description="H15" evidence="2">
    <location>
        <begin position="40"/>
        <end position="139"/>
    </location>
</feature>
<dbReference type="GO" id="GO:0003677">
    <property type="term" value="F:DNA binding"/>
    <property type="evidence" value="ECO:0007669"/>
    <property type="project" value="InterPro"/>
</dbReference>
<evidence type="ECO:0000259" key="2">
    <source>
        <dbReference type="PROSITE" id="PS51504"/>
    </source>
</evidence>
<proteinExistence type="predicted"/>
<protein>
    <submittedName>
        <fullName evidence="3">Histone H1.2-like</fullName>
    </submittedName>
</protein>
<dbReference type="InterPro" id="IPR005818">
    <property type="entry name" value="Histone_H1/H5_H15"/>
</dbReference>
<feature type="region of interest" description="Disordered" evidence="1">
    <location>
        <begin position="1"/>
        <end position="41"/>
    </location>
</feature>
<dbReference type="InterPro" id="IPR036388">
    <property type="entry name" value="WH-like_DNA-bd_sf"/>
</dbReference>